<dbReference type="SUPFAM" id="SSF47413">
    <property type="entry name" value="lambda repressor-like DNA-binding domains"/>
    <property type="match status" value="1"/>
</dbReference>
<dbReference type="InterPro" id="IPR010982">
    <property type="entry name" value="Lambda_DNA-bd_dom_sf"/>
</dbReference>
<dbReference type="Proteomes" id="UP000075041">
    <property type="component" value="Unassembled WGS sequence"/>
</dbReference>
<dbReference type="EMBL" id="FIGG01000001">
    <property type="protein sequence ID" value="CYU25277.1"/>
    <property type="molecule type" value="Genomic_DNA"/>
</dbReference>
<name>A0A0Z8B9K2_STRSU</name>
<protein>
    <submittedName>
        <fullName evidence="2">Phage family protein</fullName>
    </submittedName>
</protein>
<dbReference type="RefSeq" id="WP_023371190.1">
    <property type="nucleotide sequence ID" value="NZ_CECR01000012.1"/>
</dbReference>
<dbReference type="GO" id="GO:0003677">
    <property type="term" value="F:DNA binding"/>
    <property type="evidence" value="ECO:0007669"/>
    <property type="project" value="InterPro"/>
</dbReference>
<organism evidence="2 3">
    <name type="scientific">Streptococcus suis</name>
    <dbReference type="NCBI Taxonomy" id="1307"/>
    <lineage>
        <taxon>Bacteria</taxon>
        <taxon>Bacillati</taxon>
        <taxon>Bacillota</taxon>
        <taxon>Bacilli</taxon>
        <taxon>Lactobacillales</taxon>
        <taxon>Streptococcaceae</taxon>
        <taxon>Streptococcus</taxon>
    </lineage>
</organism>
<dbReference type="EMBL" id="FIFJ01000001">
    <property type="protein sequence ID" value="CYT64858.1"/>
    <property type="molecule type" value="Genomic_DNA"/>
</dbReference>
<sequence>MLNIDSVRREKNIAIVDIADFLEVRAQTVSDKIKGRYPFTFNEALEIQRHFFPEYELGYLFSEAVSTA</sequence>
<evidence type="ECO:0000313" key="2">
    <source>
        <dbReference type="EMBL" id="CYU25277.1"/>
    </source>
</evidence>
<accession>A0A0Z8B9K2</accession>
<gene>
    <name evidence="1" type="ORF">ERS132356_00096</name>
    <name evidence="2" type="ORF">ERS132393_00026</name>
</gene>
<evidence type="ECO:0000313" key="4">
    <source>
        <dbReference type="Proteomes" id="UP000075041"/>
    </source>
</evidence>
<reference evidence="3 4" key="1">
    <citation type="submission" date="2016-02" db="EMBL/GenBank/DDBJ databases">
        <authorList>
            <consortium name="Pathogen Informatics"/>
        </authorList>
    </citation>
    <scope>NUCLEOTIDE SEQUENCE [LARGE SCALE GENOMIC DNA]</scope>
    <source>
        <strain evidence="1 4">LOLA-SS005</strain>
        <strain evidence="2 3">LSS31</strain>
    </source>
</reference>
<dbReference type="GeneID" id="78827739"/>
<proteinExistence type="predicted"/>
<evidence type="ECO:0000313" key="3">
    <source>
        <dbReference type="Proteomes" id="UP000072530"/>
    </source>
</evidence>
<dbReference type="AlphaFoldDB" id="A0A0Z8B9K2"/>
<dbReference type="Proteomes" id="UP000072530">
    <property type="component" value="Unassembled WGS sequence"/>
</dbReference>
<evidence type="ECO:0000313" key="1">
    <source>
        <dbReference type="EMBL" id="CYT64858.1"/>
    </source>
</evidence>